<comment type="similarity">
    <text evidence="5">Belongs to the Rap family.</text>
</comment>
<sequence>MLMKILTRLFVVVFPVVFSFGFVNAAVKTTNVNGLAGLFRKHSASLKNGDQQSLELSSLELARFYENSGLTGQSVKYFKDALDLQEKAGNTSAASRSSISIAFALQEEKDYAGALKYASSAAAKAERRDSLVSAYILMADLNRNLGNYKRAESIILRKALPICRGNASARIKCFRSLGNTYRLQSRYSEAKWFFIQENMQAREVNNRKAIISSLIGLGKVKTAIKDYDLAIKDLKEAEQLARLSGSTTALADIQRAFAIVYEKMGNLSVSKKFSRMSASSKAQADYLAERRSENAEKIVQEARSLTVQQPVTAPPVKESVKRIQEPAFNYSPVFIAAISGLISLILFLYLKKIQPLRSL</sequence>
<dbReference type="AlphaFoldDB" id="A0A2U2PAS8"/>
<evidence type="ECO:0000256" key="4">
    <source>
        <dbReference type="ARBA" id="ARBA00022803"/>
    </source>
</evidence>
<keyword evidence="3" id="KW-0677">Repeat</keyword>
<comment type="caution">
    <text evidence="7">The sequence shown here is derived from an EMBL/GenBank/DDBJ whole genome shotgun (WGS) entry which is preliminary data.</text>
</comment>
<gene>
    <name evidence="7" type="ORF">DDR33_21975</name>
</gene>
<keyword evidence="2" id="KW-0963">Cytoplasm</keyword>
<keyword evidence="4" id="KW-0802">TPR repeat</keyword>
<dbReference type="EMBL" id="QEAS01000024">
    <property type="protein sequence ID" value="PWG78497.1"/>
    <property type="molecule type" value="Genomic_DNA"/>
</dbReference>
<evidence type="ECO:0000256" key="1">
    <source>
        <dbReference type="ARBA" id="ARBA00004496"/>
    </source>
</evidence>
<evidence type="ECO:0000256" key="5">
    <source>
        <dbReference type="ARBA" id="ARBA00038253"/>
    </source>
</evidence>
<evidence type="ECO:0000313" key="8">
    <source>
        <dbReference type="Proteomes" id="UP000245647"/>
    </source>
</evidence>
<dbReference type="SUPFAM" id="SSF81901">
    <property type="entry name" value="HCP-like"/>
    <property type="match status" value="1"/>
</dbReference>
<evidence type="ECO:0008006" key="9">
    <source>
        <dbReference type="Google" id="ProtNLM"/>
    </source>
</evidence>
<dbReference type="SMART" id="SM00028">
    <property type="entry name" value="TPR"/>
    <property type="match status" value="4"/>
</dbReference>
<dbReference type="Gene3D" id="1.25.40.10">
    <property type="entry name" value="Tetratricopeptide repeat domain"/>
    <property type="match status" value="1"/>
</dbReference>
<keyword evidence="8" id="KW-1185">Reference proteome</keyword>
<feature type="transmembrane region" description="Helical" evidence="6">
    <location>
        <begin position="330"/>
        <end position="350"/>
    </location>
</feature>
<organism evidence="7 8">
    <name type="scientific">Pararcticibacter amylolyticus</name>
    <dbReference type="NCBI Taxonomy" id="2173175"/>
    <lineage>
        <taxon>Bacteria</taxon>
        <taxon>Pseudomonadati</taxon>
        <taxon>Bacteroidota</taxon>
        <taxon>Sphingobacteriia</taxon>
        <taxon>Sphingobacteriales</taxon>
        <taxon>Sphingobacteriaceae</taxon>
        <taxon>Pararcticibacter</taxon>
    </lineage>
</organism>
<keyword evidence="6" id="KW-0472">Membrane</keyword>
<dbReference type="InterPro" id="IPR051476">
    <property type="entry name" value="Bac_ResReg_Asp_Phosphatase"/>
</dbReference>
<dbReference type="GO" id="GO:0005737">
    <property type="term" value="C:cytoplasm"/>
    <property type="evidence" value="ECO:0007669"/>
    <property type="project" value="UniProtKB-SubCell"/>
</dbReference>
<protein>
    <recommendedName>
        <fullName evidence="9">MalT-like TPR region domain-containing protein</fullName>
    </recommendedName>
</protein>
<keyword evidence="6" id="KW-1133">Transmembrane helix</keyword>
<evidence type="ECO:0000256" key="3">
    <source>
        <dbReference type="ARBA" id="ARBA00022737"/>
    </source>
</evidence>
<evidence type="ECO:0000256" key="2">
    <source>
        <dbReference type="ARBA" id="ARBA00022490"/>
    </source>
</evidence>
<keyword evidence="6" id="KW-0812">Transmembrane</keyword>
<dbReference type="Proteomes" id="UP000245647">
    <property type="component" value="Unassembled WGS sequence"/>
</dbReference>
<name>A0A2U2PAS8_9SPHI</name>
<comment type="subcellular location">
    <subcellularLocation>
        <location evidence="1">Cytoplasm</location>
    </subcellularLocation>
</comment>
<proteinExistence type="inferred from homology"/>
<evidence type="ECO:0000256" key="6">
    <source>
        <dbReference type="SAM" id="Phobius"/>
    </source>
</evidence>
<dbReference type="InterPro" id="IPR019734">
    <property type="entry name" value="TPR_rpt"/>
</dbReference>
<reference evidence="7 8" key="1">
    <citation type="submission" date="2018-04" db="EMBL/GenBank/DDBJ databases">
        <title>Pedobacter chongqingensis sp. nov., isolated from a rottenly hemp rope.</title>
        <authorList>
            <person name="Cai Y."/>
        </authorList>
    </citation>
    <scope>NUCLEOTIDE SEQUENCE [LARGE SCALE GENOMIC DNA]</scope>
    <source>
        <strain evidence="7 8">FJ4-8</strain>
    </source>
</reference>
<dbReference type="PANTHER" id="PTHR46630">
    <property type="entry name" value="TETRATRICOPEPTIDE REPEAT PROTEIN 29"/>
    <property type="match status" value="1"/>
</dbReference>
<dbReference type="InterPro" id="IPR011990">
    <property type="entry name" value="TPR-like_helical_dom_sf"/>
</dbReference>
<evidence type="ECO:0000313" key="7">
    <source>
        <dbReference type="EMBL" id="PWG78497.1"/>
    </source>
</evidence>
<accession>A0A2U2PAS8</accession>
<dbReference type="PANTHER" id="PTHR46630:SF1">
    <property type="entry name" value="TETRATRICOPEPTIDE REPEAT PROTEIN 29"/>
    <property type="match status" value="1"/>
</dbReference>